<dbReference type="AlphaFoldDB" id="A0AAD6PSM1"/>
<sequence length="96" mass="11014">MINVSVMNQGRLELIREIKRVKTQLYKTKRVVNWGKPVFGKAWPLMLRPEMVVACIPLDVHNGEWCFDNLYLPLSIQKSACSDHNYASVLQGCPLL</sequence>
<gene>
    <name evidence="1" type="ORF">NC653_037825</name>
</gene>
<comment type="caution">
    <text evidence="1">The sequence shown here is derived from an EMBL/GenBank/DDBJ whole genome shotgun (WGS) entry which is preliminary data.</text>
</comment>
<evidence type="ECO:0000313" key="1">
    <source>
        <dbReference type="EMBL" id="KAJ6959590.1"/>
    </source>
</evidence>
<reference evidence="1" key="1">
    <citation type="journal article" date="2023" name="Mol. Ecol. Resour.">
        <title>Chromosome-level genome assembly of a triploid poplar Populus alba 'Berolinensis'.</title>
        <authorList>
            <person name="Chen S."/>
            <person name="Yu Y."/>
            <person name="Wang X."/>
            <person name="Wang S."/>
            <person name="Zhang T."/>
            <person name="Zhou Y."/>
            <person name="He R."/>
            <person name="Meng N."/>
            <person name="Wang Y."/>
            <person name="Liu W."/>
            <person name="Liu Z."/>
            <person name="Liu J."/>
            <person name="Guo Q."/>
            <person name="Huang H."/>
            <person name="Sederoff R.R."/>
            <person name="Wang G."/>
            <person name="Qu G."/>
            <person name="Chen S."/>
        </authorList>
    </citation>
    <scope>NUCLEOTIDE SEQUENCE</scope>
    <source>
        <strain evidence="1">SC-2020</strain>
    </source>
</reference>
<accession>A0AAD6PSM1</accession>
<dbReference type="Proteomes" id="UP001164929">
    <property type="component" value="Chromosome 17"/>
</dbReference>
<dbReference type="EMBL" id="JAQIZT010000017">
    <property type="protein sequence ID" value="KAJ6959590.1"/>
    <property type="molecule type" value="Genomic_DNA"/>
</dbReference>
<name>A0AAD6PSM1_9ROSI</name>
<protein>
    <submittedName>
        <fullName evidence="1">Uncharacterized protein</fullName>
    </submittedName>
</protein>
<proteinExistence type="predicted"/>
<organism evidence="1 2">
    <name type="scientific">Populus alba x Populus x berolinensis</name>
    <dbReference type="NCBI Taxonomy" id="444605"/>
    <lineage>
        <taxon>Eukaryota</taxon>
        <taxon>Viridiplantae</taxon>
        <taxon>Streptophyta</taxon>
        <taxon>Embryophyta</taxon>
        <taxon>Tracheophyta</taxon>
        <taxon>Spermatophyta</taxon>
        <taxon>Magnoliopsida</taxon>
        <taxon>eudicotyledons</taxon>
        <taxon>Gunneridae</taxon>
        <taxon>Pentapetalae</taxon>
        <taxon>rosids</taxon>
        <taxon>fabids</taxon>
        <taxon>Malpighiales</taxon>
        <taxon>Salicaceae</taxon>
        <taxon>Saliceae</taxon>
        <taxon>Populus</taxon>
    </lineage>
</organism>
<keyword evidence="2" id="KW-1185">Reference proteome</keyword>
<evidence type="ECO:0000313" key="2">
    <source>
        <dbReference type="Proteomes" id="UP001164929"/>
    </source>
</evidence>